<feature type="transmembrane region" description="Helical" evidence="4">
    <location>
        <begin position="270"/>
        <end position="292"/>
    </location>
</feature>
<organism evidence="6 7">
    <name type="scientific">Ranitomeya imitator</name>
    <name type="common">mimic poison frog</name>
    <dbReference type="NCBI Taxonomy" id="111125"/>
    <lineage>
        <taxon>Eukaryota</taxon>
        <taxon>Metazoa</taxon>
        <taxon>Chordata</taxon>
        <taxon>Craniata</taxon>
        <taxon>Vertebrata</taxon>
        <taxon>Euteleostomi</taxon>
        <taxon>Amphibia</taxon>
        <taxon>Batrachia</taxon>
        <taxon>Anura</taxon>
        <taxon>Neobatrachia</taxon>
        <taxon>Hyloidea</taxon>
        <taxon>Dendrobatidae</taxon>
        <taxon>Dendrobatinae</taxon>
        <taxon>Ranitomeya</taxon>
    </lineage>
</organism>
<dbReference type="PANTHER" id="PTHR24369">
    <property type="entry name" value="ANTIGEN BSP, PUTATIVE-RELATED"/>
    <property type="match status" value="1"/>
</dbReference>
<sequence>MGWFVSGEFRAFPGSTKLLTITDGNVSVIGVHNFSHLVDLTLLKLSGNKIKKIQNGAFTNLTKLQTLALDNNQISSTSITNGTFFSLQNLETLQLNSNDLGSIHGTWFGSTKRLVRLEINKNQVTNLTHDSLGSNALHRLQHLDLSSNFINFIHEGSFRSLLQLKQLDLSKNRLTKLPDVFSLLPSLTFLNLGNNHWNCSCELYELADFLRNYTYSTRRVLKGKNGLQCSSSSNPAVTSLLQLTDRNCGSKSYNITVLTREKNRGPSREGLLISILVITGLIAVTLLIILVAKCALKPNKSNERDPTRCSCEGAQRFPRIRGPVCKIDFTPEDLRDVMSSVESTRTGKPHMGCNVQKSGKCVSGGTESLPGRYYICFHCRLVQWRPPSPATMFDTNEVGCISNSIQRIPDNPHDFVHAAPREGANTTVLQELSRFNKDTTSASD</sequence>
<dbReference type="SMART" id="SM00082">
    <property type="entry name" value="LRRCT"/>
    <property type="match status" value="1"/>
</dbReference>
<evidence type="ECO:0000256" key="4">
    <source>
        <dbReference type="SAM" id="Phobius"/>
    </source>
</evidence>
<comment type="caution">
    <text evidence="6">The sequence shown here is derived from an EMBL/GenBank/DDBJ whole genome shotgun (WGS) entry which is preliminary data.</text>
</comment>
<dbReference type="SMART" id="SM00365">
    <property type="entry name" value="LRR_SD22"/>
    <property type="match status" value="4"/>
</dbReference>
<keyword evidence="4" id="KW-0472">Membrane</keyword>
<reference evidence="6" key="1">
    <citation type="submission" date="2023-07" db="EMBL/GenBank/DDBJ databases">
        <authorList>
            <person name="Stuckert A."/>
        </authorList>
    </citation>
    <scope>NUCLEOTIDE SEQUENCE</scope>
</reference>
<gene>
    <name evidence="6" type="ORF">RIMI_LOCUS20655</name>
</gene>
<evidence type="ECO:0000313" key="6">
    <source>
        <dbReference type="EMBL" id="CAJ0914923.1"/>
    </source>
</evidence>
<dbReference type="InterPro" id="IPR003591">
    <property type="entry name" value="Leu-rich_rpt_typical-subtyp"/>
</dbReference>
<feature type="domain" description="LRRCT" evidence="5">
    <location>
        <begin position="195"/>
        <end position="249"/>
    </location>
</feature>
<keyword evidence="3" id="KW-0677">Repeat</keyword>
<keyword evidence="1" id="KW-0433">Leucine-rich repeat</keyword>
<dbReference type="InterPro" id="IPR032675">
    <property type="entry name" value="LRR_dom_sf"/>
</dbReference>
<dbReference type="SUPFAM" id="SSF52058">
    <property type="entry name" value="L domain-like"/>
    <property type="match status" value="1"/>
</dbReference>
<dbReference type="EMBL" id="CAUEEQ010000001">
    <property type="protein sequence ID" value="CAJ0914923.1"/>
    <property type="molecule type" value="Genomic_DNA"/>
</dbReference>
<evidence type="ECO:0000259" key="5">
    <source>
        <dbReference type="SMART" id="SM00082"/>
    </source>
</evidence>
<dbReference type="InterPro" id="IPR000483">
    <property type="entry name" value="Cys-rich_flank_reg_C"/>
</dbReference>
<accession>A0ABN9KR24</accession>
<dbReference type="Gene3D" id="3.80.10.10">
    <property type="entry name" value="Ribonuclease Inhibitor"/>
    <property type="match status" value="2"/>
</dbReference>
<keyword evidence="2" id="KW-0732">Signal</keyword>
<proteinExistence type="predicted"/>
<evidence type="ECO:0000256" key="3">
    <source>
        <dbReference type="ARBA" id="ARBA00022737"/>
    </source>
</evidence>
<name>A0ABN9KR24_9NEOB</name>
<keyword evidence="4" id="KW-0812">Transmembrane</keyword>
<evidence type="ECO:0000256" key="2">
    <source>
        <dbReference type="ARBA" id="ARBA00022729"/>
    </source>
</evidence>
<dbReference type="Proteomes" id="UP001176940">
    <property type="component" value="Unassembled WGS sequence"/>
</dbReference>
<dbReference type="InterPro" id="IPR050541">
    <property type="entry name" value="LRR_TM_domain-containing"/>
</dbReference>
<dbReference type="PANTHER" id="PTHR24369:SF161">
    <property type="entry name" value="LEUCINE-RICH REPEAT-CONTAINING PROTEIN 53"/>
    <property type="match status" value="1"/>
</dbReference>
<evidence type="ECO:0000313" key="7">
    <source>
        <dbReference type="Proteomes" id="UP001176940"/>
    </source>
</evidence>
<dbReference type="PROSITE" id="PS51450">
    <property type="entry name" value="LRR"/>
    <property type="match status" value="3"/>
</dbReference>
<protein>
    <recommendedName>
        <fullName evidence="5">LRRCT domain-containing protein</fullName>
    </recommendedName>
</protein>
<dbReference type="InterPro" id="IPR001611">
    <property type="entry name" value="Leu-rich_rpt"/>
</dbReference>
<keyword evidence="7" id="KW-1185">Reference proteome</keyword>
<dbReference type="SMART" id="SM00369">
    <property type="entry name" value="LRR_TYP"/>
    <property type="match status" value="5"/>
</dbReference>
<evidence type="ECO:0000256" key="1">
    <source>
        <dbReference type="ARBA" id="ARBA00022614"/>
    </source>
</evidence>
<keyword evidence="4" id="KW-1133">Transmembrane helix</keyword>
<dbReference type="Pfam" id="PF13855">
    <property type="entry name" value="LRR_8"/>
    <property type="match status" value="3"/>
</dbReference>